<dbReference type="AlphaFoldDB" id="A0A0F9QIK8"/>
<dbReference type="EMBL" id="LAZR01003970">
    <property type="protein sequence ID" value="KKN13011.1"/>
    <property type="molecule type" value="Genomic_DNA"/>
</dbReference>
<comment type="subcellular location">
    <subcellularLocation>
        <location evidence="1">Endomembrane system</location>
        <topology evidence="1">Multi-pass membrane protein</topology>
    </subcellularLocation>
</comment>
<sequence length="165" mass="19316">MFSNMTEKGRDMPYMRLIGFISVVFFVIIWMLDSVFLISVILNSFIPLIIRFILFSIIICLGIIFIYLSRKAYFPDGELTDIFLTQGIFSRVRHPLYLGGLLVLLSFIFLSISLISIALIVILFILLNKMTTYEEKILEDIFGNLYLDYRKRVPKWIPKLKKNNN</sequence>
<dbReference type="PANTHER" id="PTHR12714:SF9">
    <property type="entry name" value="PROTEIN-S-ISOPRENYLCYSTEINE O-METHYLTRANSFERASE"/>
    <property type="match status" value="1"/>
</dbReference>
<evidence type="ECO:0000256" key="1">
    <source>
        <dbReference type="ARBA" id="ARBA00004127"/>
    </source>
</evidence>
<proteinExistence type="predicted"/>
<reference evidence="6" key="1">
    <citation type="journal article" date="2015" name="Nature">
        <title>Complex archaea that bridge the gap between prokaryotes and eukaryotes.</title>
        <authorList>
            <person name="Spang A."/>
            <person name="Saw J.H."/>
            <person name="Jorgensen S.L."/>
            <person name="Zaremba-Niedzwiedzka K."/>
            <person name="Martijn J."/>
            <person name="Lind A.E."/>
            <person name="van Eijk R."/>
            <person name="Schleper C."/>
            <person name="Guy L."/>
            <person name="Ettema T.J."/>
        </authorList>
    </citation>
    <scope>NUCLEOTIDE SEQUENCE</scope>
</reference>
<dbReference type="GO" id="GO:0016740">
    <property type="term" value="F:transferase activity"/>
    <property type="evidence" value="ECO:0007669"/>
    <property type="project" value="UniProtKB-ARBA"/>
</dbReference>
<dbReference type="Gene3D" id="1.20.120.1630">
    <property type="match status" value="1"/>
</dbReference>
<feature type="transmembrane region" description="Helical" evidence="5">
    <location>
        <begin position="48"/>
        <end position="68"/>
    </location>
</feature>
<protein>
    <recommendedName>
        <fullName evidence="7">Steroid 5-alpha reductase C-terminal domain-containing protein</fullName>
    </recommendedName>
</protein>
<keyword evidence="2 5" id="KW-0812">Transmembrane</keyword>
<evidence type="ECO:0000256" key="2">
    <source>
        <dbReference type="ARBA" id="ARBA00022692"/>
    </source>
</evidence>
<accession>A0A0F9QIK8</accession>
<keyword evidence="4 5" id="KW-0472">Membrane</keyword>
<organism evidence="6">
    <name type="scientific">marine sediment metagenome</name>
    <dbReference type="NCBI Taxonomy" id="412755"/>
    <lineage>
        <taxon>unclassified sequences</taxon>
        <taxon>metagenomes</taxon>
        <taxon>ecological metagenomes</taxon>
    </lineage>
</organism>
<evidence type="ECO:0000313" key="6">
    <source>
        <dbReference type="EMBL" id="KKN13011.1"/>
    </source>
</evidence>
<keyword evidence="3 5" id="KW-1133">Transmembrane helix</keyword>
<dbReference type="InterPro" id="IPR007318">
    <property type="entry name" value="Phopholipid_MeTrfase"/>
</dbReference>
<dbReference type="PANTHER" id="PTHR12714">
    <property type="entry name" value="PROTEIN-S ISOPRENYLCYSTEINE O-METHYLTRANSFERASE"/>
    <property type="match status" value="1"/>
</dbReference>
<evidence type="ECO:0000256" key="4">
    <source>
        <dbReference type="ARBA" id="ARBA00023136"/>
    </source>
</evidence>
<dbReference type="GO" id="GO:0012505">
    <property type="term" value="C:endomembrane system"/>
    <property type="evidence" value="ECO:0007669"/>
    <property type="project" value="UniProtKB-SubCell"/>
</dbReference>
<name>A0A0F9QIK8_9ZZZZ</name>
<dbReference type="Pfam" id="PF04191">
    <property type="entry name" value="PEMT"/>
    <property type="match status" value="1"/>
</dbReference>
<evidence type="ECO:0000256" key="3">
    <source>
        <dbReference type="ARBA" id="ARBA00022989"/>
    </source>
</evidence>
<feature type="transmembrane region" description="Helical" evidence="5">
    <location>
        <begin position="96"/>
        <end position="127"/>
    </location>
</feature>
<evidence type="ECO:0008006" key="7">
    <source>
        <dbReference type="Google" id="ProtNLM"/>
    </source>
</evidence>
<feature type="transmembrane region" description="Helical" evidence="5">
    <location>
        <begin position="20"/>
        <end position="42"/>
    </location>
</feature>
<evidence type="ECO:0000256" key="5">
    <source>
        <dbReference type="SAM" id="Phobius"/>
    </source>
</evidence>
<gene>
    <name evidence="6" type="ORF">LCGC14_1010710</name>
</gene>
<comment type="caution">
    <text evidence="6">The sequence shown here is derived from an EMBL/GenBank/DDBJ whole genome shotgun (WGS) entry which is preliminary data.</text>
</comment>